<comment type="caution">
    <text evidence="9">The sequence shown here is derived from an EMBL/GenBank/DDBJ whole genome shotgun (WGS) entry which is preliminary data.</text>
</comment>
<dbReference type="Pfam" id="PF13374">
    <property type="entry name" value="TPR_10"/>
    <property type="match status" value="1"/>
</dbReference>
<keyword evidence="5" id="KW-0802">TPR repeat</keyword>
<gene>
    <name evidence="9" type="ORF">J3U88_20335</name>
</gene>
<keyword evidence="1" id="KW-0808">Transferase</keyword>
<dbReference type="PROSITE" id="PS50005">
    <property type="entry name" value="TPR"/>
    <property type="match status" value="1"/>
</dbReference>
<dbReference type="EMBL" id="JAFREP010000019">
    <property type="protein sequence ID" value="MBO1320838.1"/>
    <property type="molecule type" value="Genomic_DNA"/>
</dbReference>
<dbReference type="AlphaFoldDB" id="A0A8J7U3V4"/>
<protein>
    <submittedName>
        <fullName evidence="9">Serine/threonine protein kinase</fullName>
    </submittedName>
</protein>
<dbReference type="InterPro" id="IPR017441">
    <property type="entry name" value="Protein_kinase_ATP_BS"/>
</dbReference>
<dbReference type="PANTHER" id="PTHR43289">
    <property type="entry name" value="MITOGEN-ACTIVATED PROTEIN KINASE KINASE KINASE 20-RELATED"/>
    <property type="match status" value="1"/>
</dbReference>
<dbReference type="SUPFAM" id="SSF56112">
    <property type="entry name" value="Protein kinase-like (PK-like)"/>
    <property type="match status" value="1"/>
</dbReference>
<name>A0A8J7U3V4_9BACT</name>
<dbReference type="GO" id="GO:0005524">
    <property type="term" value="F:ATP binding"/>
    <property type="evidence" value="ECO:0007669"/>
    <property type="project" value="UniProtKB-UniRule"/>
</dbReference>
<dbReference type="RefSeq" id="WP_207860803.1">
    <property type="nucleotide sequence ID" value="NZ_JAFREP010000019.1"/>
</dbReference>
<evidence type="ECO:0000256" key="3">
    <source>
        <dbReference type="ARBA" id="ARBA00022777"/>
    </source>
</evidence>
<dbReference type="GO" id="GO:0004674">
    <property type="term" value="F:protein serine/threonine kinase activity"/>
    <property type="evidence" value="ECO:0007669"/>
    <property type="project" value="UniProtKB-KW"/>
</dbReference>
<evidence type="ECO:0000256" key="5">
    <source>
        <dbReference type="PROSITE-ProRule" id="PRU00339"/>
    </source>
</evidence>
<feature type="binding site" evidence="6">
    <location>
        <position position="59"/>
    </location>
    <ligand>
        <name>ATP</name>
        <dbReference type="ChEBI" id="CHEBI:30616"/>
    </ligand>
</feature>
<evidence type="ECO:0000313" key="9">
    <source>
        <dbReference type="EMBL" id="MBO1320838.1"/>
    </source>
</evidence>
<dbReference type="PROSITE" id="PS50011">
    <property type="entry name" value="PROTEIN_KINASE_DOM"/>
    <property type="match status" value="1"/>
</dbReference>
<keyword evidence="4 6" id="KW-0067">ATP-binding</keyword>
<feature type="region of interest" description="Disordered" evidence="7">
    <location>
        <begin position="243"/>
        <end position="264"/>
    </location>
</feature>
<keyword evidence="3 9" id="KW-0418">Kinase</keyword>
<keyword evidence="2 6" id="KW-0547">Nucleotide-binding</keyword>
<dbReference type="PROSITE" id="PS00107">
    <property type="entry name" value="PROTEIN_KINASE_ATP"/>
    <property type="match status" value="1"/>
</dbReference>
<dbReference type="InterPro" id="IPR011990">
    <property type="entry name" value="TPR-like_helical_dom_sf"/>
</dbReference>
<dbReference type="CDD" id="cd14014">
    <property type="entry name" value="STKc_PknB_like"/>
    <property type="match status" value="1"/>
</dbReference>
<proteinExistence type="predicted"/>
<dbReference type="SUPFAM" id="SSF48452">
    <property type="entry name" value="TPR-like"/>
    <property type="match status" value="3"/>
</dbReference>
<evidence type="ECO:0000256" key="4">
    <source>
        <dbReference type="ARBA" id="ARBA00022840"/>
    </source>
</evidence>
<evidence type="ECO:0000256" key="1">
    <source>
        <dbReference type="ARBA" id="ARBA00022679"/>
    </source>
</evidence>
<accession>A0A8J7U3V4</accession>
<evidence type="ECO:0000256" key="6">
    <source>
        <dbReference type="PROSITE-ProRule" id="PRU10141"/>
    </source>
</evidence>
<dbReference type="Pfam" id="PF00069">
    <property type="entry name" value="Pkinase"/>
    <property type="match status" value="1"/>
</dbReference>
<evidence type="ECO:0000256" key="7">
    <source>
        <dbReference type="SAM" id="MobiDB-lite"/>
    </source>
</evidence>
<reference evidence="9" key="1">
    <citation type="submission" date="2021-03" db="EMBL/GenBank/DDBJ databases">
        <authorList>
            <person name="Wang G."/>
        </authorList>
    </citation>
    <scope>NUCLEOTIDE SEQUENCE</scope>
    <source>
        <strain evidence="9">KCTC 12899</strain>
    </source>
</reference>
<evidence type="ECO:0000313" key="10">
    <source>
        <dbReference type="Proteomes" id="UP000664417"/>
    </source>
</evidence>
<feature type="repeat" description="TPR" evidence="5">
    <location>
        <begin position="686"/>
        <end position="719"/>
    </location>
</feature>
<dbReference type="InterPro" id="IPR000719">
    <property type="entry name" value="Prot_kinase_dom"/>
</dbReference>
<dbReference type="Gene3D" id="1.25.40.10">
    <property type="entry name" value="Tetratricopeptide repeat domain"/>
    <property type="match status" value="2"/>
</dbReference>
<dbReference type="SMART" id="SM00028">
    <property type="entry name" value="TPR"/>
    <property type="match status" value="5"/>
</dbReference>
<evidence type="ECO:0000256" key="2">
    <source>
        <dbReference type="ARBA" id="ARBA00022741"/>
    </source>
</evidence>
<dbReference type="Gene3D" id="1.10.510.10">
    <property type="entry name" value="Transferase(Phosphotransferase) domain 1"/>
    <property type="match status" value="1"/>
</dbReference>
<dbReference type="InterPro" id="IPR008271">
    <property type="entry name" value="Ser/Thr_kinase_AS"/>
</dbReference>
<dbReference type="InterPro" id="IPR011009">
    <property type="entry name" value="Kinase-like_dom_sf"/>
</dbReference>
<feature type="domain" description="Protein kinase" evidence="8">
    <location>
        <begin position="29"/>
        <end position="327"/>
    </location>
</feature>
<dbReference type="InterPro" id="IPR019734">
    <property type="entry name" value="TPR_rpt"/>
</dbReference>
<dbReference type="SMART" id="SM00220">
    <property type="entry name" value="S_TKc"/>
    <property type="match status" value="1"/>
</dbReference>
<keyword evidence="9" id="KW-0723">Serine/threonine-protein kinase</keyword>
<organism evidence="9 10">
    <name type="scientific">Acanthopleuribacter pedis</name>
    <dbReference type="NCBI Taxonomy" id="442870"/>
    <lineage>
        <taxon>Bacteria</taxon>
        <taxon>Pseudomonadati</taxon>
        <taxon>Acidobacteriota</taxon>
        <taxon>Holophagae</taxon>
        <taxon>Acanthopleuribacterales</taxon>
        <taxon>Acanthopleuribacteraceae</taxon>
        <taxon>Acanthopleuribacter</taxon>
    </lineage>
</organism>
<dbReference type="Proteomes" id="UP000664417">
    <property type="component" value="Unassembled WGS sequence"/>
</dbReference>
<evidence type="ECO:0000259" key="8">
    <source>
        <dbReference type="PROSITE" id="PS50011"/>
    </source>
</evidence>
<dbReference type="Pfam" id="PF13424">
    <property type="entry name" value="TPR_12"/>
    <property type="match status" value="2"/>
</dbReference>
<keyword evidence="10" id="KW-1185">Reference proteome</keyword>
<sequence length="823" mass="93892">MSEQSPNPDQEASPAEPTSWLRYRRIGAYEVLGELGQGGTGQVLLGMRDDDTRKQVAIKVLKRGMDSREILARFYQERTILASLNHPFIARLYDVGCTDDGLPYFVMEYVDGLSLIRYAGAQSLNVNARLKLFLRICEAVNYAHQKLVVHRDLKPANILVTREGDPKLLDFGIAGLINNEQQATAVTVYHQRMLTLEYASPEQLRGEPLGTTTDVYSMGVILYELLTGKRPFRFKGQNAAEAAAVLSDQTRPPRPSTTQPRRKLSTLERKQISDAFKGSWYRNFMQHLRGNRIDRDLDRIVLKALSVQREERYASIEDFAADIRRYLRGLPIKARPRSWSYRIGRFLTRNRLTIIATGLAAGLVLGSTVQAWQKRQEAALRRDETERLVTFMTELFQLDGSVDDYGDQVPAKRLLDRAAVRLGGELEDFRDTRGMLRVQIGRAYDGLGLYRDAWMVYNQALEDLETAHGPRAEPVADVLVEASLLASEGQPREVMREMLERALAIYTERYGEDHERVWQIVSLLGYHYQIIGELTQAEYYYRRSYEGRKRWLGEDHPDLIDSVNQLSIIAMHKSDCEAAASGFKRVIEHSTEHDGPMSRDTVAVIGNLALVYRECGQYELAIEGFREQLRRSRRIYRPSHPYLAASLIFLADALRADQQYAEAELLLQEALDGLAQSLRADHNYFARARLILGGVYIGMGRYDQAEEELRKTLEINVNHFGPEHYRVARTRLALADLAYRRGSYGEAENHARQSLEIFVRLYGPQYFRTAYARALLGTCLAQAGRTEEGGRLALEGYRQLLSHQPEGEFTRMIHEKLAELQLL</sequence>
<dbReference type="PANTHER" id="PTHR43289:SF34">
    <property type="entry name" value="SERINE_THREONINE-PROTEIN KINASE YBDM-RELATED"/>
    <property type="match status" value="1"/>
</dbReference>
<dbReference type="PROSITE" id="PS00108">
    <property type="entry name" value="PROTEIN_KINASE_ST"/>
    <property type="match status" value="1"/>
</dbReference>